<organism evidence="1 2">
    <name type="scientific">Micromonospora pattaloongensis</name>
    <dbReference type="NCBI Taxonomy" id="405436"/>
    <lineage>
        <taxon>Bacteria</taxon>
        <taxon>Bacillati</taxon>
        <taxon>Actinomycetota</taxon>
        <taxon>Actinomycetes</taxon>
        <taxon>Micromonosporales</taxon>
        <taxon>Micromonosporaceae</taxon>
        <taxon>Micromonospora</taxon>
    </lineage>
</organism>
<keyword evidence="2" id="KW-1185">Reference proteome</keyword>
<protein>
    <recommendedName>
        <fullName evidence="3">DUF2203 domain-containing protein</fullName>
    </recommendedName>
</protein>
<dbReference type="InterPro" id="IPR018699">
    <property type="entry name" value="DUF2203"/>
</dbReference>
<gene>
    <name evidence="1" type="ORF">SAMN05444365_105141</name>
</gene>
<dbReference type="AlphaFoldDB" id="A0A1H3Q0B7"/>
<evidence type="ECO:0000313" key="2">
    <source>
        <dbReference type="Proteomes" id="UP000242415"/>
    </source>
</evidence>
<dbReference type="STRING" id="405436.SAMN05444365_105141"/>
<dbReference type="EMBL" id="FNPH01000005">
    <property type="protein sequence ID" value="SDZ06690.1"/>
    <property type="molecule type" value="Genomic_DNA"/>
</dbReference>
<name>A0A1H3Q0B7_9ACTN</name>
<dbReference type="PIRSF" id="PIRSF016498">
    <property type="entry name" value="UCP016498"/>
    <property type="match status" value="1"/>
</dbReference>
<evidence type="ECO:0000313" key="1">
    <source>
        <dbReference type="EMBL" id="SDZ06690.1"/>
    </source>
</evidence>
<evidence type="ECO:0008006" key="3">
    <source>
        <dbReference type="Google" id="ProtNLM"/>
    </source>
</evidence>
<dbReference type="Pfam" id="PF09969">
    <property type="entry name" value="DUF2203"/>
    <property type="match status" value="1"/>
</dbReference>
<proteinExistence type="predicted"/>
<sequence>MATLRPRIAELITLRADLAELRADLANGGSSPLGGVPEVKALEARIYAILEEFNTHDIQVKGFAPMLLDFSGELDGRPVLWCWLEGDEEIRWYHRVECGFSGRRPI</sequence>
<accession>A0A1H3Q0B7</accession>
<reference evidence="2" key="1">
    <citation type="submission" date="2016-10" db="EMBL/GenBank/DDBJ databases">
        <authorList>
            <person name="Varghese N."/>
            <person name="Submissions S."/>
        </authorList>
    </citation>
    <scope>NUCLEOTIDE SEQUENCE [LARGE SCALE GENOMIC DNA]</scope>
    <source>
        <strain evidence="2">DSM 45245</strain>
    </source>
</reference>
<dbReference type="Proteomes" id="UP000242415">
    <property type="component" value="Unassembled WGS sequence"/>
</dbReference>